<feature type="region of interest" description="Interaction with substrate tRNA" evidence="10">
    <location>
        <begin position="34"/>
        <end position="37"/>
    </location>
</feature>
<dbReference type="GO" id="GO:0005524">
    <property type="term" value="F:ATP binding"/>
    <property type="evidence" value="ECO:0007669"/>
    <property type="project" value="UniProtKB-UniRule"/>
</dbReference>
<evidence type="ECO:0000256" key="1">
    <source>
        <dbReference type="ARBA" id="ARBA00001946"/>
    </source>
</evidence>
<feature type="site" description="Interaction with substrate tRNA" evidence="10">
    <location>
        <position position="140"/>
    </location>
</feature>
<evidence type="ECO:0000256" key="8">
    <source>
        <dbReference type="ARBA" id="ARBA00022842"/>
    </source>
</evidence>
<feature type="site" description="Interaction with substrate tRNA" evidence="10">
    <location>
        <position position="117"/>
    </location>
</feature>
<comment type="function">
    <text evidence="2 10 12">Catalyzes the transfer of a dimethylallyl group onto the adenine at position 37 in tRNAs that read codons beginning with uridine, leading to the formation of N6-(dimethylallyl)adenosine (i(6)A).</text>
</comment>
<dbReference type="EMBL" id="MHDA01000033">
    <property type="protein sequence ID" value="OGY31390.1"/>
    <property type="molecule type" value="Genomic_DNA"/>
</dbReference>
<keyword evidence="5 10" id="KW-0819">tRNA processing</keyword>
<dbReference type="NCBIfam" id="TIGR00174">
    <property type="entry name" value="miaA"/>
    <property type="match status" value="1"/>
</dbReference>
<evidence type="ECO:0000256" key="4">
    <source>
        <dbReference type="ARBA" id="ARBA00022679"/>
    </source>
</evidence>
<keyword evidence="8 10" id="KW-0460">Magnesium</keyword>
<comment type="subunit">
    <text evidence="10">Monomer.</text>
</comment>
<evidence type="ECO:0000313" key="15">
    <source>
        <dbReference type="Proteomes" id="UP000179279"/>
    </source>
</evidence>
<keyword evidence="6 10" id="KW-0547">Nucleotide-binding</keyword>
<comment type="cofactor">
    <cofactor evidence="1 10">
        <name>Mg(2+)</name>
        <dbReference type="ChEBI" id="CHEBI:18420"/>
    </cofactor>
</comment>
<evidence type="ECO:0000256" key="3">
    <source>
        <dbReference type="ARBA" id="ARBA00005842"/>
    </source>
</evidence>
<dbReference type="InterPro" id="IPR027417">
    <property type="entry name" value="P-loop_NTPase"/>
</dbReference>
<dbReference type="EC" id="2.5.1.75" evidence="10"/>
<reference evidence="14 15" key="1">
    <citation type="journal article" date="2016" name="Nat. Commun.">
        <title>Thousands of microbial genomes shed light on interconnected biogeochemical processes in an aquifer system.</title>
        <authorList>
            <person name="Anantharaman K."/>
            <person name="Brown C.T."/>
            <person name="Hug L.A."/>
            <person name="Sharon I."/>
            <person name="Castelle C.J."/>
            <person name="Probst A.J."/>
            <person name="Thomas B.C."/>
            <person name="Singh A."/>
            <person name="Wilkins M.J."/>
            <person name="Karaoz U."/>
            <person name="Brodie E.L."/>
            <person name="Williams K.H."/>
            <person name="Hubbard S.S."/>
            <person name="Banfield J.F."/>
        </authorList>
    </citation>
    <scope>NUCLEOTIDE SEQUENCE [LARGE SCALE GENOMIC DNA]</scope>
</reference>
<evidence type="ECO:0000256" key="7">
    <source>
        <dbReference type="ARBA" id="ARBA00022840"/>
    </source>
</evidence>
<feature type="binding site" evidence="10">
    <location>
        <begin position="9"/>
        <end position="16"/>
    </location>
    <ligand>
        <name>ATP</name>
        <dbReference type="ChEBI" id="CHEBI:30616"/>
    </ligand>
</feature>
<dbReference type="PANTHER" id="PTHR11088">
    <property type="entry name" value="TRNA DIMETHYLALLYLTRANSFERASE"/>
    <property type="match status" value="1"/>
</dbReference>
<evidence type="ECO:0000313" key="14">
    <source>
        <dbReference type="EMBL" id="OGY31390.1"/>
    </source>
</evidence>
<evidence type="ECO:0000256" key="10">
    <source>
        <dbReference type="HAMAP-Rule" id="MF_00185"/>
    </source>
</evidence>
<dbReference type="Gene3D" id="1.10.20.140">
    <property type="match status" value="1"/>
</dbReference>
<keyword evidence="7 10" id="KW-0067">ATP-binding</keyword>
<comment type="catalytic activity">
    <reaction evidence="9 10 11">
        <text>adenosine(37) in tRNA + dimethylallyl diphosphate = N(6)-dimethylallyladenosine(37) in tRNA + diphosphate</text>
        <dbReference type="Rhea" id="RHEA:26482"/>
        <dbReference type="Rhea" id="RHEA-COMP:10162"/>
        <dbReference type="Rhea" id="RHEA-COMP:10375"/>
        <dbReference type="ChEBI" id="CHEBI:33019"/>
        <dbReference type="ChEBI" id="CHEBI:57623"/>
        <dbReference type="ChEBI" id="CHEBI:74411"/>
        <dbReference type="ChEBI" id="CHEBI:74415"/>
        <dbReference type="EC" id="2.5.1.75"/>
    </reaction>
</comment>
<dbReference type="AlphaFoldDB" id="A0A1G1WVL3"/>
<evidence type="ECO:0000256" key="2">
    <source>
        <dbReference type="ARBA" id="ARBA00003213"/>
    </source>
</evidence>
<evidence type="ECO:0000256" key="5">
    <source>
        <dbReference type="ARBA" id="ARBA00022694"/>
    </source>
</evidence>
<keyword evidence="4 10" id="KW-0808">Transferase</keyword>
<accession>A0A1G1WVL3</accession>
<dbReference type="InterPro" id="IPR039657">
    <property type="entry name" value="Dimethylallyltransferase"/>
</dbReference>
<gene>
    <name evidence="10" type="primary">miaA</name>
    <name evidence="14" type="ORF">A3A57_01965</name>
</gene>
<name>A0A1G1WVL3_9BACT</name>
<evidence type="ECO:0000256" key="13">
    <source>
        <dbReference type="RuleBase" id="RU003785"/>
    </source>
</evidence>
<dbReference type="Proteomes" id="UP000179279">
    <property type="component" value="Unassembled WGS sequence"/>
</dbReference>
<dbReference type="Gene3D" id="3.40.50.300">
    <property type="entry name" value="P-loop containing nucleotide triphosphate hydrolases"/>
    <property type="match status" value="1"/>
</dbReference>
<evidence type="ECO:0000256" key="9">
    <source>
        <dbReference type="ARBA" id="ARBA00049563"/>
    </source>
</evidence>
<dbReference type="GO" id="GO:0006400">
    <property type="term" value="P:tRNA modification"/>
    <property type="evidence" value="ECO:0007669"/>
    <property type="project" value="TreeGrafter"/>
</dbReference>
<comment type="similarity">
    <text evidence="3 10 13">Belongs to the IPP transferase family.</text>
</comment>
<comment type="caution">
    <text evidence="14">The sequence shown here is derived from an EMBL/GenBank/DDBJ whole genome shotgun (WGS) entry which is preliminary data.</text>
</comment>
<dbReference type="PANTHER" id="PTHR11088:SF60">
    <property type="entry name" value="TRNA DIMETHYLALLYLTRANSFERASE"/>
    <property type="match status" value="1"/>
</dbReference>
<dbReference type="SUPFAM" id="SSF52540">
    <property type="entry name" value="P-loop containing nucleoside triphosphate hydrolases"/>
    <property type="match status" value="1"/>
</dbReference>
<feature type="binding site" evidence="10">
    <location>
        <begin position="11"/>
        <end position="16"/>
    </location>
    <ligand>
        <name>substrate</name>
    </ligand>
</feature>
<evidence type="ECO:0000256" key="6">
    <source>
        <dbReference type="ARBA" id="ARBA00022741"/>
    </source>
</evidence>
<dbReference type="HAMAP" id="MF_00185">
    <property type="entry name" value="IPP_trans"/>
    <property type="match status" value="1"/>
</dbReference>
<organism evidence="14 15">
    <name type="scientific">Candidatus Woykebacteria bacterium RIFCSPLOWO2_01_FULL_41_12</name>
    <dbReference type="NCBI Taxonomy" id="1802604"/>
    <lineage>
        <taxon>Bacteria</taxon>
        <taxon>Candidatus Woykeibacteriota</taxon>
    </lineage>
</organism>
<evidence type="ECO:0000256" key="11">
    <source>
        <dbReference type="RuleBase" id="RU003783"/>
    </source>
</evidence>
<dbReference type="GO" id="GO:0052381">
    <property type="term" value="F:tRNA dimethylallyltransferase activity"/>
    <property type="evidence" value="ECO:0007669"/>
    <property type="project" value="UniProtKB-UniRule"/>
</dbReference>
<proteinExistence type="inferred from homology"/>
<evidence type="ECO:0000256" key="12">
    <source>
        <dbReference type="RuleBase" id="RU003784"/>
    </source>
</evidence>
<dbReference type="InterPro" id="IPR018022">
    <property type="entry name" value="IPT"/>
</dbReference>
<sequence length="318" mass="36809">MKRLLVIVGPTGTGKTNLALDLAKKFNGELVSADSRQIYKGMDIGTGKLPGNIESRMKNSDLEKHDKYWLVKGIPVHLYDVITPDERFSVAEYQQLAYKVIDEIHYKHKLPILVGGTGLYIQSVTEGLKIPNVPPNKRLRKNFEVKPLSSLISELEAVDPRTAEKIDKQNPRRVIRALEVFYQTGESMSKLKSKFKIDFDLLKIGLTSTRERLYKNANARVDNWFRGDFVKEVKNLIKSGYKESIGLSTLGYRQVAMYLESKISLEEAKQRTIFEHHGYIRRQSTWFKKTRNTHWFDIQEKNFKFEINKLITPWLKSV</sequence>
<comment type="caution">
    <text evidence="10">Lacks conserved residue(s) required for the propagation of feature annotation.</text>
</comment>
<protein>
    <recommendedName>
        <fullName evidence="10">tRNA dimethylallyltransferase</fullName>
        <ecNumber evidence="10">2.5.1.75</ecNumber>
    </recommendedName>
    <alternativeName>
        <fullName evidence="10">Dimethylallyl diphosphate:tRNA dimethylallyltransferase</fullName>
        <shortName evidence="10">DMAPP:tRNA dimethylallyltransferase</shortName>
        <shortName evidence="10">DMATase</shortName>
    </alternativeName>
    <alternativeName>
        <fullName evidence="10">Isopentenyl-diphosphate:tRNA isopentenyltransferase</fullName>
        <shortName evidence="10">IPP transferase</shortName>
        <shortName evidence="10">IPPT</shortName>
        <shortName evidence="10">IPTase</shortName>
    </alternativeName>
</protein>
<dbReference type="Pfam" id="PF01715">
    <property type="entry name" value="IPPT"/>
    <property type="match status" value="1"/>
</dbReference>